<feature type="domain" description="Reverse transcriptase" evidence="1">
    <location>
        <begin position="1"/>
        <end position="175"/>
    </location>
</feature>
<keyword evidence="3" id="KW-1185">Reference proteome</keyword>
<dbReference type="SUPFAM" id="SSF56672">
    <property type="entry name" value="DNA/RNA polymerases"/>
    <property type="match status" value="1"/>
</dbReference>
<feature type="non-terminal residue" evidence="2">
    <location>
        <position position="175"/>
    </location>
</feature>
<name>A0A7J6KJ28_PERCH</name>
<evidence type="ECO:0000313" key="3">
    <source>
        <dbReference type="Proteomes" id="UP000591131"/>
    </source>
</evidence>
<gene>
    <name evidence="2" type="ORF">FOL47_005763</name>
</gene>
<dbReference type="InterPro" id="IPR043502">
    <property type="entry name" value="DNA/RNA_pol_sf"/>
</dbReference>
<protein>
    <recommendedName>
        <fullName evidence="1">Reverse transcriptase domain-containing protein</fullName>
    </recommendedName>
</protein>
<dbReference type="Gene3D" id="3.30.70.270">
    <property type="match status" value="1"/>
</dbReference>
<dbReference type="InterPro" id="IPR043128">
    <property type="entry name" value="Rev_trsase/Diguanyl_cyclase"/>
</dbReference>
<dbReference type="AlphaFoldDB" id="A0A7J6KJ28"/>
<dbReference type="Gene3D" id="3.10.10.10">
    <property type="entry name" value="HIV Type 1 Reverse Transcriptase, subunit A, domain 1"/>
    <property type="match status" value="1"/>
</dbReference>
<dbReference type="Pfam" id="PF00078">
    <property type="entry name" value="RVT_1"/>
    <property type="match status" value="1"/>
</dbReference>
<evidence type="ECO:0000313" key="2">
    <source>
        <dbReference type="EMBL" id="KAF4646699.1"/>
    </source>
</evidence>
<evidence type="ECO:0000259" key="1">
    <source>
        <dbReference type="PROSITE" id="PS50878"/>
    </source>
</evidence>
<dbReference type="OrthoDB" id="10360697at2759"/>
<proteinExistence type="predicted"/>
<accession>A0A7J6KJ28</accession>
<dbReference type="InterPro" id="IPR000477">
    <property type="entry name" value="RT_dom"/>
</dbReference>
<dbReference type="EMBL" id="JAAPAO010003187">
    <property type="protein sequence ID" value="KAF4646699.1"/>
    <property type="molecule type" value="Genomic_DNA"/>
</dbReference>
<dbReference type="PROSITE" id="PS50878">
    <property type="entry name" value="RT_POL"/>
    <property type="match status" value="1"/>
</dbReference>
<feature type="non-terminal residue" evidence="2">
    <location>
        <position position="1"/>
    </location>
</feature>
<reference evidence="2 3" key="1">
    <citation type="submission" date="2020-04" db="EMBL/GenBank/DDBJ databases">
        <title>Perkinsus chesapeaki whole genome sequence.</title>
        <authorList>
            <person name="Bogema D.R."/>
        </authorList>
    </citation>
    <scope>NUCLEOTIDE SEQUENCE [LARGE SCALE GENOMIC DNA]</scope>
    <source>
        <strain evidence="2">ATCC PRA-425</strain>
    </source>
</reference>
<comment type="caution">
    <text evidence="2">The sequence shown here is derived from an EMBL/GenBank/DDBJ whole genome shotgun (WGS) entry which is preliminary data.</text>
</comment>
<sequence length="175" mass="19796">NRLRLAYDSKGSFVYIASPGNVTNEVDKSKPLKQFLTTALLQVQDIPKERTKSFGRLDLQHAFYSLQLTPGLSRLFAVAAKDPLSRRVQHYRFTTLVQGWKFSSLLFGLATLKVVNEFIQPELDKRGIKVTVICYQDDLLFCGCTDADIFDAMAVAKDFLIKLNFNVNDNKQEGP</sequence>
<dbReference type="Proteomes" id="UP000591131">
    <property type="component" value="Unassembled WGS sequence"/>
</dbReference>
<organism evidence="2 3">
    <name type="scientific">Perkinsus chesapeaki</name>
    <name type="common">Clam parasite</name>
    <name type="synonym">Perkinsus andrewsi</name>
    <dbReference type="NCBI Taxonomy" id="330153"/>
    <lineage>
        <taxon>Eukaryota</taxon>
        <taxon>Sar</taxon>
        <taxon>Alveolata</taxon>
        <taxon>Perkinsozoa</taxon>
        <taxon>Perkinsea</taxon>
        <taxon>Perkinsida</taxon>
        <taxon>Perkinsidae</taxon>
        <taxon>Perkinsus</taxon>
    </lineage>
</organism>